<gene>
    <name evidence="9" type="primary">LOC106821336</name>
</gene>
<evidence type="ECO:0000259" key="7">
    <source>
        <dbReference type="Pfam" id="PF17450"/>
    </source>
</evidence>
<dbReference type="InterPro" id="IPR013785">
    <property type="entry name" value="Aldolase_TIM"/>
</dbReference>
<sequence>MRAGLKLAIYGDFGNFTLRRLAGQPSNYLKQDAELFAKWKVDGLKFDGCYAKIEDMAAGYVAMGRHLNATGRRVQYSCSWPAYDPHANFTVLARHCNLWRVYADIADSWRSVLGVFDYYRNASAHIQPVAAPGAWNDPDMLIVGDFGLSYEQSRAQMAMWAVLAAPLYMSNDLRNIRPEFREILLNRKVLAVNQDVLGMQGKPVGQVQLPARKALHLERPRVEVWSRPISPPGSQAVVILNRDDNGGPVKLSIALKQLGLLDSGGYEVEEIFTNRYYGFMSPDDTFSCRVNPTGVIMITAIAQHHEKQARVLRARPPVRLTQI</sequence>
<dbReference type="SUPFAM" id="SSF51445">
    <property type="entry name" value="(Trans)glycosidases"/>
    <property type="match status" value="1"/>
</dbReference>
<keyword evidence="8" id="KW-1185">Reference proteome</keyword>
<dbReference type="InterPro" id="IPR035373">
    <property type="entry name" value="Melibiase/NAGA_C"/>
</dbReference>
<keyword evidence="5 6" id="KW-0326">Glycosidase</keyword>
<keyword evidence="4" id="KW-0325">Glycoprotein</keyword>
<evidence type="ECO:0000256" key="3">
    <source>
        <dbReference type="ARBA" id="ARBA00023157"/>
    </source>
</evidence>
<evidence type="ECO:0000256" key="2">
    <source>
        <dbReference type="ARBA" id="ARBA00022801"/>
    </source>
</evidence>
<evidence type="ECO:0000313" key="9">
    <source>
        <dbReference type="RefSeq" id="XP_014681580.1"/>
    </source>
</evidence>
<evidence type="ECO:0000313" key="8">
    <source>
        <dbReference type="Proteomes" id="UP000695022"/>
    </source>
</evidence>
<dbReference type="Gene3D" id="2.60.40.1180">
    <property type="entry name" value="Golgi alpha-mannosidase II"/>
    <property type="match status" value="1"/>
</dbReference>
<comment type="subunit">
    <text evidence="6">Homodimer.</text>
</comment>
<dbReference type="Proteomes" id="UP000695022">
    <property type="component" value="Unplaced"/>
</dbReference>
<keyword evidence="2 6" id="KW-0378">Hydrolase</keyword>
<proteinExistence type="inferred from homology"/>
<dbReference type="PANTHER" id="PTHR11452">
    <property type="entry name" value="ALPHA-GALACTOSIDASE/ALPHA-N-ACETYLGALACTOSAMINIDASE"/>
    <property type="match status" value="1"/>
</dbReference>
<dbReference type="Pfam" id="PF17450">
    <property type="entry name" value="Melibiase_2_C"/>
    <property type="match status" value="1"/>
</dbReference>
<dbReference type="SUPFAM" id="SSF51011">
    <property type="entry name" value="Glycosyl hydrolase domain"/>
    <property type="match status" value="1"/>
</dbReference>
<evidence type="ECO:0000256" key="1">
    <source>
        <dbReference type="ARBA" id="ARBA00009743"/>
    </source>
</evidence>
<accession>A0ABM1FAV9</accession>
<dbReference type="Gene3D" id="3.20.20.70">
    <property type="entry name" value="Aldolase class I"/>
    <property type="match status" value="1"/>
</dbReference>
<dbReference type="PANTHER" id="PTHR11452:SF83">
    <property type="entry name" value="ALPHA-GALACTOSIDASE"/>
    <property type="match status" value="1"/>
</dbReference>
<feature type="domain" description="Alpha galactosidase A C-terminal" evidence="7">
    <location>
        <begin position="219"/>
        <end position="294"/>
    </location>
</feature>
<evidence type="ECO:0000256" key="4">
    <source>
        <dbReference type="ARBA" id="ARBA00023180"/>
    </source>
</evidence>
<dbReference type="CDD" id="cd14792">
    <property type="entry name" value="GH27"/>
    <property type="match status" value="1"/>
</dbReference>
<dbReference type="PRINTS" id="PR00740">
    <property type="entry name" value="GLHYDRLASE27"/>
</dbReference>
<dbReference type="GeneID" id="106821336"/>
<dbReference type="InterPro" id="IPR013780">
    <property type="entry name" value="Glyco_hydro_b"/>
</dbReference>
<protein>
    <recommendedName>
        <fullName evidence="6">Alpha-galactosidase</fullName>
        <ecNumber evidence="6">3.2.1.-</ecNumber>
    </recommendedName>
</protein>
<name>A0ABM1FAV9_PRICU</name>
<evidence type="ECO:0000256" key="6">
    <source>
        <dbReference type="RuleBase" id="RU361168"/>
    </source>
</evidence>
<comment type="similarity">
    <text evidence="1 6">Belongs to the glycosyl hydrolase 27 family.</text>
</comment>
<reference evidence="9" key="1">
    <citation type="submission" date="2025-08" db="UniProtKB">
        <authorList>
            <consortium name="RefSeq"/>
        </authorList>
    </citation>
    <scope>IDENTIFICATION</scope>
</reference>
<keyword evidence="3 6" id="KW-1015">Disulfide bond</keyword>
<evidence type="ECO:0000256" key="5">
    <source>
        <dbReference type="ARBA" id="ARBA00023295"/>
    </source>
</evidence>
<dbReference type="EC" id="3.2.1.-" evidence="6"/>
<dbReference type="Pfam" id="PF16499">
    <property type="entry name" value="Melibiase_2"/>
    <property type="match status" value="1"/>
</dbReference>
<dbReference type="RefSeq" id="XP_014681580.1">
    <property type="nucleotide sequence ID" value="XM_014826094.1"/>
</dbReference>
<dbReference type="InterPro" id="IPR017853">
    <property type="entry name" value="GH"/>
</dbReference>
<dbReference type="InterPro" id="IPR002241">
    <property type="entry name" value="Glyco_hydro_27"/>
</dbReference>
<organism evidence="8 9">
    <name type="scientific">Priapulus caudatus</name>
    <name type="common">Priapulid worm</name>
    <dbReference type="NCBI Taxonomy" id="37621"/>
    <lineage>
        <taxon>Eukaryota</taxon>
        <taxon>Metazoa</taxon>
        <taxon>Ecdysozoa</taxon>
        <taxon>Scalidophora</taxon>
        <taxon>Priapulida</taxon>
        <taxon>Priapulimorpha</taxon>
        <taxon>Priapulimorphida</taxon>
        <taxon>Priapulidae</taxon>
        <taxon>Priapulus</taxon>
    </lineage>
</organism>